<dbReference type="InterPro" id="IPR048279">
    <property type="entry name" value="MdtK-like"/>
</dbReference>
<dbReference type="EMBL" id="DXEQ01000080">
    <property type="protein sequence ID" value="HIX71907.1"/>
    <property type="molecule type" value="Genomic_DNA"/>
</dbReference>
<evidence type="ECO:0000256" key="2">
    <source>
        <dbReference type="ARBA" id="ARBA00008417"/>
    </source>
</evidence>
<evidence type="ECO:0000256" key="10">
    <source>
        <dbReference type="SAM" id="Phobius"/>
    </source>
</evidence>
<feature type="transmembrane region" description="Helical" evidence="10">
    <location>
        <begin position="327"/>
        <end position="349"/>
    </location>
</feature>
<gene>
    <name evidence="11" type="ORF">H9849_02680</name>
</gene>
<evidence type="ECO:0000313" key="12">
    <source>
        <dbReference type="Proteomes" id="UP000886805"/>
    </source>
</evidence>
<accession>A0A9D2BDW3</accession>
<dbReference type="GO" id="GO:0015297">
    <property type="term" value="F:antiporter activity"/>
    <property type="evidence" value="ECO:0007669"/>
    <property type="project" value="InterPro"/>
</dbReference>
<comment type="subcellular location">
    <subcellularLocation>
        <location evidence="1">Cell membrane</location>
        <topology evidence="1">Multi-pass membrane protein</topology>
    </subcellularLocation>
</comment>
<keyword evidence="7 10" id="KW-1133">Transmembrane helix</keyword>
<feature type="transmembrane region" description="Helical" evidence="10">
    <location>
        <begin position="97"/>
        <end position="123"/>
    </location>
</feature>
<name>A0A9D2BDW3_9FIRM</name>
<feature type="transmembrane region" description="Helical" evidence="10">
    <location>
        <begin position="203"/>
        <end position="222"/>
    </location>
</feature>
<feature type="transmembrane region" description="Helical" evidence="10">
    <location>
        <begin position="374"/>
        <end position="395"/>
    </location>
</feature>
<keyword evidence="8 10" id="KW-0472">Membrane</keyword>
<feature type="transmembrane region" description="Helical" evidence="10">
    <location>
        <begin position="402"/>
        <end position="424"/>
    </location>
</feature>
<dbReference type="InterPro" id="IPR051327">
    <property type="entry name" value="MATE_MepA_subfamily"/>
</dbReference>
<reference evidence="11" key="1">
    <citation type="journal article" date="2021" name="PeerJ">
        <title>Extensive microbial diversity within the chicken gut microbiome revealed by metagenomics and culture.</title>
        <authorList>
            <person name="Gilroy R."/>
            <person name="Ravi A."/>
            <person name="Getino M."/>
            <person name="Pursley I."/>
            <person name="Horton D.L."/>
            <person name="Alikhan N.F."/>
            <person name="Baker D."/>
            <person name="Gharbi K."/>
            <person name="Hall N."/>
            <person name="Watson M."/>
            <person name="Adriaenssens E.M."/>
            <person name="Foster-Nyarko E."/>
            <person name="Jarju S."/>
            <person name="Secka A."/>
            <person name="Antonio M."/>
            <person name="Oren A."/>
            <person name="Chaudhuri R.R."/>
            <person name="La Ragione R."/>
            <person name="Hildebrand F."/>
            <person name="Pallen M.J."/>
        </authorList>
    </citation>
    <scope>NUCLEOTIDE SEQUENCE</scope>
    <source>
        <strain evidence="11">ChiSxjej3B15-1167</strain>
    </source>
</reference>
<feature type="transmembrane region" description="Helical" evidence="10">
    <location>
        <begin position="143"/>
        <end position="164"/>
    </location>
</feature>
<comment type="caution">
    <text evidence="11">The sequence shown here is derived from an EMBL/GenBank/DDBJ whole genome shotgun (WGS) entry which is preliminary data.</text>
</comment>
<keyword evidence="4" id="KW-0813">Transport</keyword>
<keyword evidence="5" id="KW-1003">Cell membrane</keyword>
<comment type="similarity">
    <text evidence="2">Belongs to the multi antimicrobial extrusion (MATE) (TC 2.A.66.1) family. MepA subfamily.</text>
</comment>
<sequence length="466" mass="50503">MSEEIKKSAGANPLGAEPVSSLMVRFAVPSIVAMLVSALYNIVDQLFIGQAVGTLGNAATNVAFPLTTSCVALALMFGIGGASCFNLNMGRGNRDQAIYFVGNALVCLAGSGLLLCILTQIFMEPLLILFGAPDNVLPYAETYVRITAVGFPFLILTTGGCHLIRADGSPQMAMICNLTGAIINTILDALFTMVFHWGMAGAAIATVIGQVVSAIIVVRYLLHFKTMPLLPEHFRLQAAYVKRTAQIGLASFFNQIAMMIVQVVLNNSLTYYGARSIYGEAIPLACAGIVIKVNQVFFSIVIGLAQGSQPVESFNYGAEKYDRVRQAYRLAATAGVIISVISFALFQIFPRQILSLFGTGTAEYFDFGVRFFRIYLFFIWLDALQPITSTFFTSIGKPAKGIFLSLTRQIIFFVPLLLILPLFMGVDGCIYTGPIADFVAAMVTIVMAFLEFRKMPKTAVSHVHTV</sequence>
<evidence type="ECO:0000256" key="8">
    <source>
        <dbReference type="ARBA" id="ARBA00023136"/>
    </source>
</evidence>
<dbReference type="AlphaFoldDB" id="A0A9D2BDW3"/>
<organism evidence="11 12">
    <name type="scientific">Candidatus Anaerobutyricum stercoripullorum</name>
    <dbReference type="NCBI Taxonomy" id="2838456"/>
    <lineage>
        <taxon>Bacteria</taxon>
        <taxon>Bacillati</taxon>
        <taxon>Bacillota</taxon>
        <taxon>Clostridia</taxon>
        <taxon>Lachnospirales</taxon>
        <taxon>Lachnospiraceae</taxon>
        <taxon>Anaerobutyricum</taxon>
    </lineage>
</organism>
<dbReference type="GO" id="GO:0042910">
    <property type="term" value="F:xenobiotic transmembrane transporter activity"/>
    <property type="evidence" value="ECO:0007669"/>
    <property type="project" value="InterPro"/>
</dbReference>
<keyword evidence="9" id="KW-0046">Antibiotic resistance</keyword>
<evidence type="ECO:0000256" key="5">
    <source>
        <dbReference type="ARBA" id="ARBA00022475"/>
    </source>
</evidence>
<evidence type="ECO:0000256" key="3">
    <source>
        <dbReference type="ARBA" id="ARBA00022106"/>
    </source>
</evidence>
<dbReference type="InterPro" id="IPR045070">
    <property type="entry name" value="MATE_MepA-like"/>
</dbReference>
<dbReference type="PANTHER" id="PTHR43823:SF3">
    <property type="entry name" value="MULTIDRUG EXPORT PROTEIN MEPA"/>
    <property type="match status" value="1"/>
</dbReference>
<dbReference type="GO" id="GO:0046677">
    <property type="term" value="P:response to antibiotic"/>
    <property type="evidence" value="ECO:0007669"/>
    <property type="project" value="UniProtKB-KW"/>
</dbReference>
<feature type="transmembrane region" description="Helical" evidence="10">
    <location>
        <begin position="22"/>
        <end position="43"/>
    </location>
</feature>
<evidence type="ECO:0000256" key="4">
    <source>
        <dbReference type="ARBA" id="ARBA00022448"/>
    </source>
</evidence>
<reference evidence="11" key="2">
    <citation type="submission" date="2021-04" db="EMBL/GenBank/DDBJ databases">
        <authorList>
            <person name="Gilroy R."/>
        </authorList>
    </citation>
    <scope>NUCLEOTIDE SEQUENCE</scope>
    <source>
        <strain evidence="11">ChiSxjej3B15-1167</strain>
    </source>
</reference>
<feature type="transmembrane region" description="Helical" evidence="10">
    <location>
        <begin position="430"/>
        <end position="450"/>
    </location>
</feature>
<evidence type="ECO:0000256" key="1">
    <source>
        <dbReference type="ARBA" id="ARBA00004651"/>
    </source>
</evidence>
<evidence type="ECO:0000256" key="7">
    <source>
        <dbReference type="ARBA" id="ARBA00022989"/>
    </source>
</evidence>
<feature type="transmembrane region" description="Helical" evidence="10">
    <location>
        <begin position="281"/>
        <end position="306"/>
    </location>
</feature>
<dbReference type="Proteomes" id="UP000886805">
    <property type="component" value="Unassembled WGS sequence"/>
</dbReference>
<keyword evidence="6 10" id="KW-0812">Transmembrane</keyword>
<feature type="transmembrane region" description="Helical" evidence="10">
    <location>
        <begin position="176"/>
        <end position="197"/>
    </location>
</feature>
<dbReference type="Pfam" id="PF01554">
    <property type="entry name" value="MatE"/>
    <property type="match status" value="2"/>
</dbReference>
<proteinExistence type="inferred from homology"/>
<feature type="transmembrane region" description="Helical" evidence="10">
    <location>
        <begin position="63"/>
        <end position="85"/>
    </location>
</feature>
<dbReference type="InterPro" id="IPR002528">
    <property type="entry name" value="MATE_fam"/>
</dbReference>
<dbReference type="CDD" id="cd13143">
    <property type="entry name" value="MATE_MepA_like"/>
    <property type="match status" value="1"/>
</dbReference>
<dbReference type="PANTHER" id="PTHR43823">
    <property type="entry name" value="SPORULATION PROTEIN YKVU"/>
    <property type="match status" value="1"/>
</dbReference>
<feature type="transmembrane region" description="Helical" evidence="10">
    <location>
        <begin position="243"/>
        <end position="261"/>
    </location>
</feature>
<protein>
    <recommendedName>
        <fullName evidence="3">Multidrug export protein MepA</fullName>
    </recommendedName>
</protein>
<evidence type="ECO:0000256" key="9">
    <source>
        <dbReference type="ARBA" id="ARBA00023251"/>
    </source>
</evidence>
<evidence type="ECO:0000313" key="11">
    <source>
        <dbReference type="EMBL" id="HIX71907.1"/>
    </source>
</evidence>
<dbReference type="PIRSF" id="PIRSF006603">
    <property type="entry name" value="DinF"/>
    <property type="match status" value="1"/>
</dbReference>
<dbReference type="GO" id="GO:0005886">
    <property type="term" value="C:plasma membrane"/>
    <property type="evidence" value="ECO:0007669"/>
    <property type="project" value="UniProtKB-SubCell"/>
</dbReference>
<evidence type="ECO:0000256" key="6">
    <source>
        <dbReference type="ARBA" id="ARBA00022692"/>
    </source>
</evidence>